<dbReference type="Gene3D" id="2.40.440.10">
    <property type="entry name" value="L,D-transpeptidase catalytic domain-like"/>
    <property type="match status" value="1"/>
</dbReference>
<evidence type="ECO:0000256" key="8">
    <source>
        <dbReference type="SAM" id="SignalP"/>
    </source>
</evidence>
<organism evidence="10 11">
    <name type="scientific">Skermania pinensis</name>
    <dbReference type="NCBI Taxonomy" id="39122"/>
    <lineage>
        <taxon>Bacteria</taxon>
        <taxon>Bacillati</taxon>
        <taxon>Actinomycetota</taxon>
        <taxon>Actinomycetes</taxon>
        <taxon>Mycobacteriales</taxon>
        <taxon>Gordoniaceae</taxon>
        <taxon>Skermania</taxon>
    </lineage>
</organism>
<evidence type="ECO:0000256" key="7">
    <source>
        <dbReference type="PROSITE-ProRule" id="PRU01373"/>
    </source>
</evidence>
<evidence type="ECO:0000256" key="5">
    <source>
        <dbReference type="ARBA" id="ARBA00023315"/>
    </source>
</evidence>
<accession>A0ABX8S9S5</accession>
<evidence type="ECO:0000256" key="3">
    <source>
        <dbReference type="ARBA" id="ARBA00022960"/>
    </source>
</evidence>
<dbReference type="RefSeq" id="WP_066469602.1">
    <property type="nucleotide sequence ID" value="NZ_CBCRUZ010000005.1"/>
</dbReference>
<keyword evidence="2" id="KW-0808">Transferase</keyword>
<feature type="signal peptide" evidence="8">
    <location>
        <begin position="1"/>
        <end position="41"/>
    </location>
</feature>
<dbReference type="PANTHER" id="PTHR30582:SF2">
    <property type="entry name" value="L,D-TRANSPEPTIDASE YCIB-RELATED"/>
    <property type="match status" value="1"/>
</dbReference>
<evidence type="ECO:0000313" key="11">
    <source>
        <dbReference type="Proteomes" id="UP000887023"/>
    </source>
</evidence>
<keyword evidence="8" id="KW-0732">Signal</keyword>
<dbReference type="EMBL" id="CP079105">
    <property type="protein sequence ID" value="QXQ13742.1"/>
    <property type="molecule type" value="Genomic_DNA"/>
</dbReference>
<protein>
    <submittedName>
        <fullName evidence="10">L,D-transpeptidase</fullName>
    </submittedName>
</protein>
<dbReference type="SUPFAM" id="SSF141523">
    <property type="entry name" value="L,D-transpeptidase catalytic domain-like"/>
    <property type="match status" value="1"/>
</dbReference>
<keyword evidence="11" id="KW-1185">Reference proteome</keyword>
<dbReference type="Pfam" id="PF17964">
    <property type="entry name" value="Big_10"/>
    <property type="match status" value="1"/>
</dbReference>
<evidence type="ECO:0000256" key="2">
    <source>
        <dbReference type="ARBA" id="ARBA00022679"/>
    </source>
</evidence>
<dbReference type="Gene3D" id="2.60.40.3710">
    <property type="match status" value="1"/>
</dbReference>
<keyword evidence="4 7" id="KW-0573">Peptidoglycan synthesis</keyword>
<sequence length="291" mass="30898">MDQTSRNRTDHQHPNTRIRRIAAAILASASTGLLLALPAQAEPLFPGGPEIAGIPAVVPDAPPGTTALTPFKAYGDLTPAIQPGGNAVVGGKQIIDITYKQPISDRAAAESSIVVTPSTEVAGHFNWVDDTHVQWLPDDYWPRGTTVNVSAAGATSSFKVSDTMTSVSDAAAHNFVVKIGNDVVKEFPASLGKKGHETPNGDYPVILKEKTVIMDSSTYGVPVDSKEGYKLEVWDAVRLTWSGVYVHAAPWSVDSQGNSNVSHGCINLSPENAAWFFDNVRVGDVVTVVNA</sequence>
<dbReference type="InterPro" id="IPR038063">
    <property type="entry name" value="Transpep_catalytic_dom"/>
</dbReference>
<evidence type="ECO:0000313" key="10">
    <source>
        <dbReference type="EMBL" id="QXQ13742.1"/>
    </source>
</evidence>
<evidence type="ECO:0000256" key="6">
    <source>
        <dbReference type="ARBA" id="ARBA00023316"/>
    </source>
</evidence>
<keyword evidence="3 7" id="KW-0133">Cell shape</keyword>
<dbReference type="PROSITE" id="PS52029">
    <property type="entry name" value="LD_TPASE"/>
    <property type="match status" value="1"/>
</dbReference>
<dbReference type="InterPro" id="IPR050979">
    <property type="entry name" value="LD-transpeptidase"/>
</dbReference>
<dbReference type="Pfam" id="PF03734">
    <property type="entry name" value="YkuD"/>
    <property type="match status" value="1"/>
</dbReference>
<comment type="pathway">
    <text evidence="1 7">Cell wall biogenesis; peptidoglycan biosynthesis.</text>
</comment>
<evidence type="ECO:0000259" key="9">
    <source>
        <dbReference type="PROSITE" id="PS52029"/>
    </source>
</evidence>
<reference evidence="10" key="1">
    <citation type="submission" date="2021-07" db="EMBL/GenBank/DDBJ databases">
        <title>Candidatus Kaistella beijingensis sp. nov. isolated from a municipal wastewater treatment plant is involved in sludge foaming.</title>
        <authorList>
            <person name="Song Y."/>
            <person name="Liu S.-J."/>
        </authorList>
    </citation>
    <scope>NUCLEOTIDE SEQUENCE</scope>
    <source>
        <strain evidence="10">DSM 43998</strain>
    </source>
</reference>
<dbReference type="InterPro" id="IPR005490">
    <property type="entry name" value="LD_TPept_cat_dom"/>
</dbReference>
<proteinExistence type="predicted"/>
<keyword evidence="5" id="KW-0012">Acyltransferase</keyword>
<gene>
    <name evidence="10" type="ORF">KV203_18435</name>
</gene>
<feature type="active site" description="Proton donor/acceptor" evidence="7">
    <location>
        <position position="247"/>
    </location>
</feature>
<dbReference type="CDD" id="cd16913">
    <property type="entry name" value="YkuD_like"/>
    <property type="match status" value="1"/>
</dbReference>
<evidence type="ECO:0000256" key="4">
    <source>
        <dbReference type="ARBA" id="ARBA00022984"/>
    </source>
</evidence>
<feature type="chain" id="PRO_5046877967" evidence="8">
    <location>
        <begin position="42"/>
        <end position="291"/>
    </location>
</feature>
<dbReference type="PANTHER" id="PTHR30582">
    <property type="entry name" value="L,D-TRANSPEPTIDASE"/>
    <property type="match status" value="1"/>
</dbReference>
<keyword evidence="6 7" id="KW-0961">Cell wall biogenesis/degradation</keyword>
<evidence type="ECO:0000256" key="1">
    <source>
        <dbReference type="ARBA" id="ARBA00004752"/>
    </source>
</evidence>
<name>A0ABX8S9S5_9ACTN</name>
<feature type="active site" description="Nucleophile" evidence="7">
    <location>
        <position position="265"/>
    </location>
</feature>
<dbReference type="Proteomes" id="UP000887023">
    <property type="component" value="Chromosome"/>
</dbReference>
<feature type="domain" description="L,D-TPase catalytic" evidence="9">
    <location>
        <begin position="164"/>
        <end position="289"/>
    </location>
</feature>
<dbReference type="InterPro" id="IPR041280">
    <property type="entry name" value="Big_10"/>
</dbReference>